<dbReference type="Gene3D" id="3.30.470.30">
    <property type="entry name" value="DNA ligase/mRNA capping enzyme"/>
    <property type="match status" value="1"/>
</dbReference>
<dbReference type="Pfam" id="PF01068">
    <property type="entry name" value="DNA_ligase_A_M"/>
    <property type="match status" value="1"/>
</dbReference>
<dbReference type="PANTHER" id="PTHR45674">
    <property type="entry name" value="DNA LIGASE 1/3 FAMILY MEMBER"/>
    <property type="match status" value="1"/>
</dbReference>
<feature type="domain" description="ATP-dependent DNA ligase family profile" evidence="6">
    <location>
        <begin position="107"/>
        <end position="232"/>
    </location>
</feature>
<dbReference type="Pfam" id="PF04679">
    <property type="entry name" value="DNA_ligase_A_C"/>
    <property type="match status" value="1"/>
</dbReference>
<comment type="similarity">
    <text evidence="1">Belongs to the ATP-dependent DNA ligase family.</text>
</comment>
<keyword evidence="3 7" id="KW-0436">Ligase</keyword>
<organism evidence="7 8">
    <name type="scientific">Streptomyces calvus</name>
    <dbReference type="NCBI Taxonomy" id="67282"/>
    <lineage>
        <taxon>Bacteria</taxon>
        <taxon>Bacillati</taxon>
        <taxon>Actinomycetota</taxon>
        <taxon>Actinomycetes</taxon>
        <taxon>Kitasatosporales</taxon>
        <taxon>Streptomycetaceae</taxon>
        <taxon>Streptomyces</taxon>
    </lineage>
</organism>
<dbReference type="GO" id="GO:0005524">
    <property type="term" value="F:ATP binding"/>
    <property type="evidence" value="ECO:0007669"/>
    <property type="project" value="InterPro"/>
</dbReference>
<dbReference type="InterPro" id="IPR012310">
    <property type="entry name" value="DNA_ligase_ATP-dep_cent"/>
</dbReference>
<dbReference type="PROSITE" id="PS50160">
    <property type="entry name" value="DNA_LIGASE_A3"/>
    <property type="match status" value="1"/>
</dbReference>
<dbReference type="GO" id="GO:0006310">
    <property type="term" value="P:DNA recombination"/>
    <property type="evidence" value="ECO:0007669"/>
    <property type="project" value="InterPro"/>
</dbReference>
<evidence type="ECO:0000259" key="6">
    <source>
        <dbReference type="PROSITE" id="PS50160"/>
    </source>
</evidence>
<accession>A0AA40SL00</accession>
<dbReference type="Proteomes" id="UP000530412">
    <property type="component" value="Unassembled WGS sequence"/>
</dbReference>
<dbReference type="InterPro" id="IPR050191">
    <property type="entry name" value="ATP-dep_DNA_ligase"/>
</dbReference>
<feature type="region of interest" description="Disordered" evidence="5">
    <location>
        <begin position="306"/>
        <end position="342"/>
    </location>
</feature>
<dbReference type="SUPFAM" id="SSF56091">
    <property type="entry name" value="DNA ligase/mRNA capping enzyme, catalytic domain"/>
    <property type="match status" value="1"/>
</dbReference>
<comment type="caution">
    <text evidence="7">The sequence shown here is derived from an EMBL/GenBank/DDBJ whole genome shotgun (WGS) entry which is preliminary data.</text>
</comment>
<dbReference type="Gene3D" id="2.40.50.140">
    <property type="entry name" value="Nucleic acid-binding proteins"/>
    <property type="match status" value="1"/>
</dbReference>
<dbReference type="RefSeq" id="WP_142197531.1">
    <property type="nucleotide sequence ID" value="NZ_BMSU01000032.1"/>
</dbReference>
<evidence type="ECO:0000313" key="7">
    <source>
        <dbReference type="EMBL" id="MBA8948268.1"/>
    </source>
</evidence>
<evidence type="ECO:0000256" key="3">
    <source>
        <dbReference type="ARBA" id="ARBA00022598"/>
    </source>
</evidence>
<evidence type="ECO:0000256" key="4">
    <source>
        <dbReference type="ARBA" id="ARBA00034003"/>
    </source>
</evidence>
<comment type="catalytic activity">
    <reaction evidence="4">
        <text>ATP + (deoxyribonucleotide)n-3'-hydroxyl + 5'-phospho-(deoxyribonucleotide)m = (deoxyribonucleotide)n+m + AMP + diphosphate.</text>
        <dbReference type="EC" id="6.5.1.1"/>
    </reaction>
</comment>
<evidence type="ECO:0000313" key="8">
    <source>
        <dbReference type="Proteomes" id="UP000530412"/>
    </source>
</evidence>
<dbReference type="GO" id="GO:0003910">
    <property type="term" value="F:DNA ligase (ATP) activity"/>
    <property type="evidence" value="ECO:0007669"/>
    <property type="project" value="UniProtKB-EC"/>
</dbReference>
<evidence type="ECO:0000256" key="2">
    <source>
        <dbReference type="ARBA" id="ARBA00012727"/>
    </source>
</evidence>
<dbReference type="EC" id="6.5.1.1" evidence="2"/>
<gene>
    <name evidence="7" type="ORF">FHS33_006741</name>
</gene>
<protein>
    <recommendedName>
        <fullName evidence="2">DNA ligase (ATP)</fullName>
        <ecNumber evidence="2">6.5.1.1</ecNumber>
    </recommendedName>
</protein>
<dbReference type="PANTHER" id="PTHR45674:SF4">
    <property type="entry name" value="DNA LIGASE 1"/>
    <property type="match status" value="1"/>
</dbReference>
<name>A0AA40SL00_9ACTN</name>
<dbReference type="AlphaFoldDB" id="A0AA40SL00"/>
<proteinExistence type="inferred from homology"/>
<dbReference type="InterPro" id="IPR012340">
    <property type="entry name" value="NA-bd_OB-fold"/>
</dbReference>
<dbReference type="EMBL" id="JACJIE010000031">
    <property type="protein sequence ID" value="MBA8948268.1"/>
    <property type="molecule type" value="Genomic_DNA"/>
</dbReference>
<sequence>MTWTLPAPMLTTPTPRPDLPPGYAAEPKWDGYRAQLAVYPGGQVLLHSRNGTDLTAAFPEIRDAAVAQLPHDTAFLDGELVVWESGRLAFERLQQRLARRRGTGALAAARARPAHLVVFDLMRRGSTDLTPCPYSRRRAALEELFAERRLTAPLTLCPSTTDPDTAREWLTWTSAGLEGLCFKPLRAPYRAGARAWGKYKVRATEDAVVGAVTGPVTAPRTLLLGRYDTAGRLRYTGRTTTLPRTTGTALAELLTSTEAAHPWTGQTFTARWGTREALSVHLVRPDLVVEVEVDVARDAAGRWRHPARLHRTRPDLTPDDTAPFNSSSTPGHCPPRELGSQA</sequence>
<evidence type="ECO:0000256" key="1">
    <source>
        <dbReference type="ARBA" id="ARBA00007572"/>
    </source>
</evidence>
<reference evidence="7 8" key="1">
    <citation type="submission" date="2020-08" db="EMBL/GenBank/DDBJ databases">
        <title>Genomic Encyclopedia of Type Strains, Phase III (KMG-III): the genomes of soil and plant-associated and newly described type strains.</title>
        <authorList>
            <person name="Whitman W."/>
        </authorList>
    </citation>
    <scope>NUCLEOTIDE SEQUENCE [LARGE SCALE GENOMIC DNA]</scope>
    <source>
        <strain evidence="7 8">CECT 3271</strain>
    </source>
</reference>
<dbReference type="GO" id="GO:0006281">
    <property type="term" value="P:DNA repair"/>
    <property type="evidence" value="ECO:0007669"/>
    <property type="project" value="InterPro"/>
</dbReference>
<evidence type="ECO:0000256" key="5">
    <source>
        <dbReference type="SAM" id="MobiDB-lite"/>
    </source>
</evidence>
<dbReference type="InterPro" id="IPR012309">
    <property type="entry name" value="DNA_ligase_ATP-dep_C"/>
</dbReference>